<feature type="transmembrane region" description="Helical" evidence="1">
    <location>
        <begin position="37"/>
        <end position="58"/>
    </location>
</feature>
<keyword evidence="1" id="KW-0812">Transmembrane</keyword>
<sequence>MKIKYVSYEQYLKQEEKLKDLMASGVMFIHKKSKTKIIIGCVCLVIAIIPNGLGLVFYPLGFGLLVSGGIDIHALIRTGKQKLKFNLWKIRGNHGR</sequence>
<protein>
    <submittedName>
        <fullName evidence="2">Uncharacterized protein</fullName>
    </submittedName>
</protein>
<dbReference type="EMBL" id="LAZR01021401">
    <property type="protein sequence ID" value="KKL85452.1"/>
    <property type="molecule type" value="Genomic_DNA"/>
</dbReference>
<dbReference type="AlphaFoldDB" id="A0A0F9IDK4"/>
<evidence type="ECO:0000313" key="2">
    <source>
        <dbReference type="EMBL" id="KKL85452.1"/>
    </source>
</evidence>
<keyword evidence="1" id="KW-0472">Membrane</keyword>
<gene>
    <name evidence="2" type="ORF">LCGC14_1954570</name>
</gene>
<accession>A0A0F9IDK4</accession>
<name>A0A0F9IDK4_9ZZZZ</name>
<comment type="caution">
    <text evidence="2">The sequence shown here is derived from an EMBL/GenBank/DDBJ whole genome shotgun (WGS) entry which is preliminary data.</text>
</comment>
<evidence type="ECO:0000256" key="1">
    <source>
        <dbReference type="SAM" id="Phobius"/>
    </source>
</evidence>
<keyword evidence="1" id="KW-1133">Transmembrane helix</keyword>
<proteinExistence type="predicted"/>
<reference evidence="2" key="1">
    <citation type="journal article" date="2015" name="Nature">
        <title>Complex archaea that bridge the gap between prokaryotes and eukaryotes.</title>
        <authorList>
            <person name="Spang A."/>
            <person name="Saw J.H."/>
            <person name="Jorgensen S.L."/>
            <person name="Zaremba-Niedzwiedzka K."/>
            <person name="Martijn J."/>
            <person name="Lind A.E."/>
            <person name="van Eijk R."/>
            <person name="Schleper C."/>
            <person name="Guy L."/>
            <person name="Ettema T.J."/>
        </authorList>
    </citation>
    <scope>NUCLEOTIDE SEQUENCE</scope>
</reference>
<organism evidence="2">
    <name type="scientific">marine sediment metagenome</name>
    <dbReference type="NCBI Taxonomy" id="412755"/>
    <lineage>
        <taxon>unclassified sequences</taxon>
        <taxon>metagenomes</taxon>
        <taxon>ecological metagenomes</taxon>
    </lineage>
</organism>